<keyword evidence="2" id="KW-1185">Reference proteome</keyword>
<reference evidence="1 2" key="1">
    <citation type="submission" date="2018-07" db="EMBL/GenBank/DDBJ databases">
        <title>Genomic Encyclopedia of Type Strains, Phase III (KMG-III): the genomes of soil and plant-associated and newly described type strains.</title>
        <authorList>
            <person name="Whitman W."/>
        </authorList>
    </citation>
    <scope>NUCLEOTIDE SEQUENCE [LARGE SCALE GENOMIC DNA]</scope>
    <source>
        <strain evidence="1 2">CECT 8236</strain>
    </source>
</reference>
<accession>A0A3D9HYD6</accession>
<name>A0A3D9HYD6_9BACL</name>
<evidence type="ECO:0008006" key="3">
    <source>
        <dbReference type="Google" id="ProtNLM"/>
    </source>
</evidence>
<proteinExistence type="predicted"/>
<organism evidence="1 2">
    <name type="scientific">Cohnella lupini</name>
    <dbReference type="NCBI Taxonomy" id="1294267"/>
    <lineage>
        <taxon>Bacteria</taxon>
        <taxon>Bacillati</taxon>
        <taxon>Bacillota</taxon>
        <taxon>Bacilli</taxon>
        <taxon>Bacillales</taxon>
        <taxon>Paenibacillaceae</taxon>
        <taxon>Cohnella</taxon>
    </lineage>
</organism>
<comment type="caution">
    <text evidence="1">The sequence shown here is derived from an EMBL/GenBank/DDBJ whole genome shotgun (WGS) entry which is preliminary data.</text>
</comment>
<evidence type="ECO:0000313" key="1">
    <source>
        <dbReference type="EMBL" id="RED54435.1"/>
    </source>
</evidence>
<dbReference type="AlphaFoldDB" id="A0A3D9HYD6"/>
<gene>
    <name evidence="1" type="ORF">DFP95_12555</name>
</gene>
<protein>
    <recommendedName>
        <fullName evidence="3">Ig-like protein group 2</fullName>
    </recommendedName>
</protein>
<dbReference type="EMBL" id="QRDY01000025">
    <property type="protein sequence ID" value="RED54435.1"/>
    <property type="molecule type" value="Genomic_DNA"/>
</dbReference>
<evidence type="ECO:0000313" key="2">
    <source>
        <dbReference type="Proteomes" id="UP000256869"/>
    </source>
</evidence>
<dbReference type="Proteomes" id="UP000256869">
    <property type="component" value="Unassembled WGS sequence"/>
</dbReference>
<dbReference type="RefSeq" id="WP_115995441.1">
    <property type="nucleotide sequence ID" value="NZ_QRDY01000025.1"/>
</dbReference>
<sequence length="86" mass="9044">MCIPCGSVVSVRIAVGNSRTLSANTLGLKSNELVLACTPGNAKIATCRSTEKTVRITGVSVGRTTVTLRVQNGTKFRSIPINVRVV</sequence>
<dbReference type="Gene3D" id="2.60.40.1080">
    <property type="match status" value="1"/>
</dbReference>